<dbReference type="Gene3D" id="2.40.390.10">
    <property type="entry name" value="CV3147-like"/>
    <property type="match status" value="1"/>
</dbReference>
<dbReference type="AlphaFoldDB" id="A0A415DYT7"/>
<dbReference type="InterPro" id="IPR048350">
    <property type="entry name" value="S-Me-THD-like_C"/>
</dbReference>
<gene>
    <name evidence="3" type="ORF">DW099_14310</name>
</gene>
<dbReference type="Proteomes" id="UP000284841">
    <property type="component" value="Unassembled WGS sequence"/>
</dbReference>
<dbReference type="Gene3D" id="3.40.1610.10">
    <property type="entry name" value="CV3147-like domain"/>
    <property type="match status" value="1"/>
</dbReference>
<name>A0A415DYT7_9FIRM</name>
<evidence type="ECO:0000313" key="3">
    <source>
        <dbReference type="EMBL" id="RHJ86008.1"/>
    </source>
</evidence>
<dbReference type="Pfam" id="PF06032">
    <property type="entry name" value="S-Me-THD_N"/>
    <property type="match status" value="1"/>
</dbReference>
<dbReference type="RefSeq" id="WP_118336140.1">
    <property type="nucleotide sequence ID" value="NZ_AP025567.1"/>
</dbReference>
<feature type="domain" description="S-Me-THD-like C-terminal" evidence="2">
    <location>
        <begin position="175"/>
        <end position="362"/>
    </location>
</feature>
<dbReference type="InterPro" id="IPR027479">
    <property type="entry name" value="S-Me-THD_N_sf"/>
</dbReference>
<dbReference type="STRING" id="1776384.GCA_900086585_01741"/>
<protein>
    <submittedName>
        <fullName evidence="3">DUF917 domain-containing protein</fullName>
    </submittedName>
</protein>
<comment type="caution">
    <text evidence="3">The sequence shown here is derived from an EMBL/GenBank/DDBJ whole genome shotgun (WGS) entry which is preliminary data.</text>
</comment>
<sequence>MKKLTKQEIIDILYGCTIVGTGGGGDLDLGLRTMQEDFDQGRELYMADLSEVPDDAYVAVPYMCGSPASLEGGGDEFSHLPQLGYPESLLAFRTLEDYFGQKFYGAVSTELGGANTAYALHAACQLGVPIVDADPAGRSVPELQHSTFYVKDIPMAPIALATQFGDAMIVKEIVNDMRAEDIVRAVAIASGNKVGVADHAITGKQLKGAIIPNALSYTLKLGEALRKAKENGEDVVQKVVEAGEGKILFRGIVKEWKVEETGGFIFGDTVLTGTGEYEGHEYKVWYKNEHLVSYLDGKVDICAPDLICVIDNNTGMPVTNPNYENGMDLSVFVLPAPEIWKTERGLEVFGPRSFGFDFDYVPFNER</sequence>
<dbReference type="InterPro" id="IPR024071">
    <property type="entry name" value="S-Me-THD_C_sf"/>
</dbReference>
<organism evidence="3 4">
    <name type="scientific">Emergencia timonensis</name>
    <dbReference type="NCBI Taxonomy" id="1776384"/>
    <lineage>
        <taxon>Bacteria</taxon>
        <taxon>Bacillati</taxon>
        <taxon>Bacillota</taxon>
        <taxon>Clostridia</taxon>
        <taxon>Peptostreptococcales</taxon>
        <taxon>Anaerovoracaceae</taxon>
        <taxon>Emergencia</taxon>
    </lineage>
</organism>
<feature type="domain" description="S-Me-THD N-terminal" evidence="1">
    <location>
        <begin position="8"/>
        <end position="171"/>
    </location>
</feature>
<dbReference type="Pfam" id="PF20906">
    <property type="entry name" value="S-Me-THD_C"/>
    <property type="match status" value="1"/>
</dbReference>
<evidence type="ECO:0000259" key="1">
    <source>
        <dbReference type="Pfam" id="PF06032"/>
    </source>
</evidence>
<evidence type="ECO:0000313" key="4">
    <source>
        <dbReference type="Proteomes" id="UP000284841"/>
    </source>
</evidence>
<reference evidence="3 4" key="1">
    <citation type="submission" date="2018-08" db="EMBL/GenBank/DDBJ databases">
        <title>A genome reference for cultivated species of the human gut microbiota.</title>
        <authorList>
            <person name="Zou Y."/>
            <person name="Xue W."/>
            <person name="Luo G."/>
        </authorList>
    </citation>
    <scope>NUCLEOTIDE SEQUENCE [LARGE SCALE GENOMIC DNA]</scope>
    <source>
        <strain evidence="3 4">AM07-24</strain>
    </source>
</reference>
<dbReference type="InterPro" id="IPR010318">
    <property type="entry name" value="S-Me-THD_N"/>
</dbReference>
<proteinExistence type="predicted"/>
<dbReference type="EMBL" id="QRMS01000004">
    <property type="protein sequence ID" value="RHJ86008.1"/>
    <property type="molecule type" value="Genomic_DNA"/>
</dbReference>
<evidence type="ECO:0000259" key="2">
    <source>
        <dbReference type="Pfam" id="PF20906"/>
    </source>
</evidence>
<dbReference type="SUPFAM" id="SSF160991">
    <property type="entry name" value="CV3147-like"/>
    <property type="match status" value="1"/>
</dbReference>
<dbReference type="OrthoDB" id="7441206at2"/>
<accession>A0A415DYT7</accession>
<keyword evidence="4" id="KW-1185">Reference proteome</keyword>